<dbReference type="InterPro" id="IPR052374">
    <property type="entry name" value="SERAC1"/>
</dbReference>
<dbReference type="Gene3D" id="3.40.50.1820">
    <property type="entry name" value="alpha/beta hydrolase"/>
    <property type="match status" value="1"/>
</dbReference>
<name>A0ABD1YL60_9MARC</name>
<dbReference type="AlphaFoldDB" id="A0ABD1YL60"/>
<organism evidence="7 8">
    <name type="scientific">Riccia fluitans</name>
    <dbReference type="NCBI Taxonomy" id="41844"/>
    <lineage>
        <taxon>Eukaryota</taxon>
        <taxon>Viridiplantae</taxon>
        <taxon>Streptophyta</taxon>
        <taxon>Embryophyta</taxon>
        <taxon>Marchantiophyta</taxon>
        <taxon>Marchantiopsida</taxon>
        <taxon>Marchantiidae</taxon>
        <taxon>Marchantiales</taxon>
        <taxon>Ricciaceae</taxon>
        <taxon>Riccia</taxon>
    </lineage>
</organism>
<evidence type="ECO:0000256" key="5">
    <source>
        <dbReference type="ARBA" id="ARBA00023128"/>
    </source>
</evidence>
<dbReference type="EMBL" id="JBHFFA010000004">
    <property type="protein sequence ID" value="KAL2631356.1"/>
    <property type="molecule type" value="Genomic_DNA"/>
</dbReference>
<dbReference type="Proteomes" id="UP001605036">
    <property type="component" value="Unassembled WGS sequence"/>
</dbReference>
<keyword evidence="6" id="KW-0472">Membrane</keyword>
<comment type="subcellular location">
    <subcellularLocation>
        <location evidence="2">Endoplasmic reticulum</location>
    </subcellularLocation>
    <subcellularLocation>
        <location evidence="3">Membrane</location>
    </subcellularLocation>
    <subcellularLocation>
        <location evidence="1">Mitochondrion</location>
    </subcellularLocation>
</comment>
<accession>A0ABD1YL60</accession>
<keyword evidence="8" id="KW-1185">Reference proteome</keyword>
<dbReference type="InterPro" id="IPR029058">
    <property type="entry name" value="AB_hydrolase_fold"/>
</dbReference>
<proteinExistence type="predicted"/>
<reference evidence="7 8" key="1">
    <citation type="submission" date="2024-09" db="EMBL/GenBank/DDBJ databases">
        <title>Chromosome-scale assembly of Riccia fluitans.</title>
        <authorList>
            <person name="Paukszto L."/>
            <person name="Sawicki J."/>
            <person name="Karawczyk K."/>
            <person name="Piernik-Szablinska J."/>
            <person name="Szczecinska M."/>
            <person name="Mazdziarz M."/>
        </authorList>
    </citation>
    <scope>NUCLEOTIDE SEQUENCE [LARGE SCALE GENOMIC DNA]</scope>
    <source>
        <strain evidence="7">Rf_01</strain>
        <tissue evidence="7">Aerial parts of the thallus</tissue>
    </source>
</reference>
<evidence type="ECO:0000256" key="2">
    <source>
        <dbReference type="ARBA" id="ARBA00004240"/>
    </source>
</evidence>
<evidence type="ECO:0000256" key="6">
    <source>
        <dbReference type="ARBA" id="ARBA00023136"/>
    </source>
</evidence>
<evidence type="ECO:0000256" key="1">
    <source>
        <dbReference type="ARBA" id="ARBA00004173"/>
    </source>
</evidence>
<keyword evidence="5" id="KW-0496">Mitochondrion</keyword>
<evidence type="ECO:0000256" key="3">
    <source>
        <dbReference type="ARBA" id="ARBA00004370"/>
    </source>
</evidence>
<protein>
    <recommendedName>
        <fullName evidence="9">DUF676 domain-containing protein</fullName>
    </recommendedName>
</protein>
<keyword evidence="4" id="KW-0256">Endoplasmic reticulum</keyword>
<dbReference type="SUPFAM" id="SSF53474">
    <property type="entry name" value="alpha/beta-Hydrolases"/>
    <property type="match status" value="1"/>
</dbReference>
<evidence type="ECO:0000256" key="4">
    <source>
        <dbReference type="ARBA" id="ARBA00022824"/>
    </source>
</evidence>
<dbReference type="GO" id="GO:0016020">
    <property type="term" value="C:membrane"/>
    <property type="evidence" value="ECO:0007669"/>
    <property type="project" value="UniProtKB-SubCell"/>
</dbReference>
<dbReference type="PANTHER" id="PTHR48182">
    <property type="entry name" value="PROTEIN SERAC1"/>
    <property type="match status" value="1"/>
</dbReference>
<evidence type="ECO:0000313" key="7">
    <source>
        <dbReference type="EMBL" id="KAL2631356.1"/>
    </source>
</evidence>
<sequence>MESASTSANKIRIDDEENLERMGVEKINDNLYDLCAASCGEDQENAVVIFFHGLELDDRASSEDTWLRTWTFRDDPKTCWPPQMFSTDKFLTAAKFKNNIVVRAYAAKYDASVKMTGTAGRLDLYLFAESLLQSVIGQVMRRTKEQFPIFLVAHSYGGIVVQELIKHAFKEARNGRPDPQIKKFLQCLAGIFFYAVPHGSLVEETYNSIFRKGREPLAEAAEMLSQFNKDLSRSRDEFKKNINAIQGHTKEPNGMRIGAEIRIRTAFEVYETNLGHWKGKIVEEAAVDAGVGAERVNIEADHFEICKPKSGPAGFTENRYCFLQEMIVDVVKEERSRVRNTKQQ</sequence>
<comment type="caution">
    <text evidence="7">The sequence shown here is derived from an EMBL/GenBank/DDBJ whole genome shotgun (WGS) entry which is preliminary data.</text>
</comment>
<evidence type="ECO:0000313" key="8">
    <source>
        <dbReference type="Proteomes" id="UP001605036"/>
    </source>
</evidence>
<gene>
    <name evidence="7" type="ORF">R1flu_016042</name>
</gene>
<dbReference type="GO" id="GO:0005783">
    <property type="term" value="C:endoplasmic reticulum"/>
    <property type="evidence" value="ECO:0007669"/>
    <property type="project" value="UniProtKB-SubCell"/>
</dbReference>
<dbReference type="PANTHER" id="PTHR48182:SF2">
    <property type="entry name" value="PROTEIN SERAC1"/>
    <property type="match status" value="1"/>
</dbReference>
<dbReference type="GO" id="GO:0005739">
    <property type="term" value="C:mitochondrion"/>
    <property type="evidence" value="ECO:0007669"/>
    <property type="project" value="UniProtKB-SubCell"/>
</dbReference>
<evidence type="ECO:0008006" key="9">
    <source>
        <dbReference type="Google" id="ProtNLM"/>
    </source>
</evidence>